<dbReference type="EMBL" id="SOBT01000011">
    <property type="protein sequence ID" value="TDU25905.1"/>
    <property type="molecule type" value="Genomic_DNA"/>
</dbReference>
<protein>
    <submittedName>
        <fullName evidence="1">Uncharacterized protein</fullName>
    </submittedName>
</protein>
<dbReference type="Proteomes" id="UP000295341">
    <property type="component" value="Unassembled WGS sequence"/>
</dbReference>
<keyword evidence="2" id="KW-1185">Reference proteome</keyword>
<dbReference type="AlphaFoldDB" id="A0A4R7NXC5"/>
<sequence>MQLFLRAQPLGINRGKPLASLPELPLDCLRPLSRISSIREHLVHVAAHDLAFLANIRGHLSDFDLQGCGKRLVRFLPSLSSRSRNLLNHSCGHVPLDRQRGTCLAARLLLVAYRT</sequence>
<accession>A0A4R7NXC5</accession>
<organism evidence="1 2">
    <name type="scientific">Panacagrimonas perspica</name>
    <dbReference type="NCBI Taxonomy" id="381431"/>
    <lineage>
        <taxon>Bacteria</taxon>
        <taxon>Pseudomonadati</taxon>
        <taxon>Pseudomonadota</taxon>
        <taxon>Gammaproteobacteria</taxon>
        <taxon>Nevskiales</taxon>
        <taxon>Nevskiaceae</taxon>
        <taxon>Panacagrimonas</taxon>
    </lineage>
</organism>
<name>A0A4R7NXC5_9GAMM</name>
<evidence type="ECO:0000313" key="2">
    <source>
        <dbReference type="Proteomes" id="UP000295341"/>
    </source>
</evidence>
<proteinExistence type="predicted"/>
<gene>
    <name evidence="1" type="ORF">DFR24_4350</name>
</gene>
<evidence type="ECO:0000313" key="1">
    <source>
        <dbReference type="EMBL" id="TDU25905.1"/>
    </source>
</evidence>
<reference evidence="1 2" key="1">
    <citation type="submission" date="2019-03" db="EMBL/GenBank/DDBJ databases">
        <title>Genomic Encyclopedia of Type Strains, Phase IV (KMG-IV): sequencing the most valuable type-strain genomes for metagenomic binning, comparative biology and taxonomic classification.</title>
        <authorList>
            <person name="Goeker M."/>
        </authorList>
    </citation>
    <scope>NUCLEOTIDE SEQUENCE [LARGE SCALE GENOMIC DNA]</scope>
    <source>
        <strain evidence="1 2">DSM 26377</strain>
    </source>
</reference>
<comment type="caution">
    <text evidence="1">The sequence shown here is derived from an EMBL/GenBank/DDBJ whole genome shotgun (WGS) entry which is preliminary data.</text>
</comment>